<reference evidence="1" key="1">
    <citation type="journal article" date="2019" name="Sci. Rep.">
        <title>Draft genome of Tanacetum cinerariifolium, the natural source of mosquito coil.</title>
        <authorList>
            <person name="Yamashiro T."/>
            <person name="Shiraishi A."/>
            <person name="Satake H."/>
            <person name="Nakayama K."/>
        </authorList>
    </citation>
    <scope>NUCLEOTIDE SEQUENCE</scope>
</reference>
<feature type="non-terminal residue" evidence="1">
    <location>
        <position position="246"/>
    </location>
</feature>
<name>A0A699QAK8_TANCI</name>
<organism evidence="1">
    <name type="scientific">Tanacetum cinerariifolium</name>
    <name type="common">Dalmatian daisy</name>
    <name type="synonym">Chrysanthemum cinerariifolium</name>
    <dbReference type="NCBI Taxonomy" id="118510"/>
    <lineage>
        <taxon>Eukaryota</taxon>
        <taxon>Viridiplantae</taxon>
        <taxon>Streptophyta</taxon>
        <taxon>Embryophyta</taxon>
        <taxon>Tracheophyta</taxon>
        <taxon>Spermatophyta</taxon>
        <taxon>Magnoliopsida</taxon>
        <taxon>eudicotyledons</taxon>
        <taxon>Gunneridae</taxon>
        <taxon>Pentapetalae</taxon>
        <taxon>asterids</taxon>
        <taxon>campanulids</taxon>
        <taxon>Asterales</taxon>
        <taxon>Asteraceae</taxon>
        <taxon>Asteroideae</taxon>
        <taxon>Anthemideae</taxon>
        <taxon>Anthemidinae</taxon>
        <taxon>Tanacetum</taxon>
    </lineage>
</organism>
<protein>
    <recommendedName>
        <fullName evidence="2">Reverse transcriptase domain-containing protein</fullName>
    </recommendedName>
</protein>
<dbReference type="EMBL" id="BKCJ010971605">
    <property type="protein sequence ID" value="GFC56957.1"/>
    <property type="molecule type" value="Genomic_DNA"/>
</dbReference>
<sequence>WDTSAQRSESSSSITSSFDMEILALKAKMTEITKNLMRVLQVNQEVKAVTPNCETCGGPHSFSDCPATVGNTQNIYAAGAYQGQNQPPSYQAPAYQASVYQALIHQSQIPQPQFVTTNEFTNFMKANDAILKNIQTSMTSLTHSNLELKNTFGQFMKMNSASFLGSGTLPGPTIPTTSSSPVVECEIEATKDTVHPTNNGSIKDVQPPVVPTESPILTSEPVNSLINEPVASLVSSPRPNQRPSIP</sequence>
<evidence type="ECO:0008006" key="2">
    <source>
        <dbReference type="Google" id="ProtNLM"/>
    </source>
</evidence>
<feature type="non-terminal residue" evidence="1">
    <location>
        <position position="1"/>
    </location>
</feature>
<proteinExistence type="predicted"/>
<gene>
    <name evidence="1" type="ORF">Tci_828927</name>
</gene>
<dbReference type="AlphaFoldDB" id="A0A699QAK8"/>
<comment type="caution">
    <text evidence="1">The sequence shown here is derived from an EMBL/GenBank/DDBJ whole genome shotgun (WGS) entry which is preliminary data.</text>
</comment>
<accession>A0A699QAK8</accession>
<evidence type="ECO:0000313" key="1">
    <source>
        <dbReference type="EMBL" id="GFC56957.1"/>
    </source>
</evidence>